<reference evidence="3 4" key="1">
    <citation type="submission" date="2018-06" db="EMBL/GenBank/DDBJ databases">
        <title>Complete Genomes of Monosporascus.</title>
        <authorList>
            <person name="Robinson A.J."/>
            <person name="Natvig D.O."/>
        </authorList>
    </citation>
    <scope>NUCLEOTIDE SEQUENCE [LARGE SCALE GENOMIC DNA]</scope>
    <source>
        <strain evidence="3 4">CBS 609.92</strain>
    </source>
</reference>
<evidence type="ECO:0000313" key="3">
    <source>
        <dbReference type="EMBL" id="RYO77762.1"/>
    </source>
</evidence>
<comment type="caution">
    <text evidence="3">The sequence shown here is derived from an EMBL/GenBank/DDBJ whole genome shotgun (WGS) entry which is preliminary data.</text>
</comment>
<keyword evidence="1" id="KW-0732">Signal</keyword>
<dbReference type="InterPro" id="IPR051477">
    <property type="entry name" value="Expansin_CellWall"/>
</dbReference>
<feature type="region of interest" description="Disordered" evidence="2">
    <location>
        <begin position="61"/>
        <end position="130"/>
    </location>
</feature>
<sequence>MKSTAITAAILASVAVAQPHGHHRRHRHKDQLEKRALVIEWETVWETATVFVDEYTTETVLPSKTAEPEPTTSTGEPIQFYETPTTLATSTTAPTVEEVPVPTATEVPPAPTTYAPEPEPEPEPEPTIADQPTTVEQPLVVEQPTVEEPPVVETPTSVAPPPPPPAEKTTSTPPAAQPSPVSLPESDSSKGSGGSSGGYGGGEGDITYFNVALGACGYDDTGADDTENIVALPGGMWDAESTLTSYGINMPAHPWCDKTITIQAPNGKTCVAKVRDRCPKCEGASIDVTPHAFKELYGSLEAGRTEAKWWFNN</sequence>
<evidence type="ECO:0000256" key="1">
    <source>
        <dbReference type="ARBA" id="ARBA00022729"/>
    </source>
</evidence>
<dbReference type="PANTHER" id="PTHR31836:SF28">
    <property type="entry name" value="SRCR DOMAIN-CONTAINING PROTEIN-RELATED"/>
    <property type="match status" value="1"/>
</dbReference>
<evidence type="ECO:0000313" key="4">
    <source>
        <dbReference type="Proteomes" id="UP000294003"/>
    </source>
</evidence>
<gene>
    <name evidence="3" type="ORF">DL762_009052</name>
</gene>
<dbReference type="InterPro" id="IPR036908">
    <property type="entry name" value="RlpA-like_sf"/>
</dbReference>
<dbReference type="PANTHER" id="PTHR31836">
    <property type="match status" value="1"/>
</dbReference>
<accession>A0ABY0GUR0</accession>
<proteinExistence type="predicted"/>
<name>A0ABY0GUR0_9PEZI</name>
<dbReference type="PRINTS" id="PR01217">
    <property type="entry name" value="PRICHEXTENSN"/>
</dbReference>
<dbReference type="SUPFAM" id="SSF50685">
    <property type="entry name" value="Barwin-like endoglucanases"/>
    <property type="match status" value="1"/>
</dbReference>
<dbReference type="Proteomes" id="UP000294003">
    <property type="component" value="Unassembled WGS sequence"/>
</dbReference>
<dbReference type="Gene3D" id="2.40.40.10">
    <property type="entry name" value="RlpA-like domain"/>
    <property type="match status" value="1"/>
</dbReference>
<evidence type="ECO:0000256" key="2">
    <source>
        <dbReference type="SAM" id="MobiDB-lite"/>
    </source>
</evidence>
<feature type="compositionally biased region" description="Low complexity" evidence="2">
    <location>
        <begin position="83"/>
        <end position="116"/>
    </location>
</feature>
<keyword evidence="4" id="KW-1185">Reference proteome</keyword>
<feature type="compositionally biased region" description="Low complexity" evidence="2">
    <location>
        <begin position="167"/>
        <end position="180"/>
    </location>
</feature>
<organism evidence="3 4">
    <name type="scientific">Monosporascus cannonballus</name>
    <dbReference type="NCBI Taxonomy" id="155416"/>
    <lineage>
        <taxon>Eukaryota</taxon>
        <taxon>Fungi</taxon>
        <taxon>Dikarya</taxon>
        <taxon>Ascomycota</taxon>
        <taxon>Pezizomycotina</taxon>
        <taxon>Sordariomycetes</taxon>
        <taxon>Xylariomycetidae</taxon>
        <taxon>Xylariales</taxon>
        <taxon>Xylariales incertae sedis</taxon>
        <taxon>Monosporascus</taxon>
    </lineage>
</organism>
<evidence type="ECO:0008006" key="5">
    <source>
        <dbReference type="Google" id="ProtNLM"/>
    </source>
</evidence>
<dbReference type="EMBL" id="QJNS01000433">
    <property type="protein sequence ID" value="RYO77762.1"/>
    <property type="molecule type" value="Genomic_DNA"/>
</dbReference>
<feature type="region of interest" description="Disordered" evidence="2">
    <location>
        <begin position="146"/>
        <end position="199"/>
    </location>
</feature>
<feature type="compositionally biased region" description="Low complexity" evidence="2">
    <location>
        <begin position="146"/>
        <end position="157"/>
    </location>
</feature>
<dbReference type="CDD" id="cd22191">
    <property type="entry name" value="DPBB_RlpA_EXP_N-like"/>
    <property type="match status" value="1"/>
</dbReference>
<protein>
    <recommendedName>
        <fullName evidence="5">RlpA-like protein double-psi beta-barrel domain-containing protein</fullName>
    </recommendedName>
</protein>